<dbReference type="EMBL" id="CP102290">
    <property type="protein sequence ID" value="UWP58625.1"/>
    <property type="molecule type" value="Genomic_DNA"/>
</dbReference>
<accession>A0ABY5VFF8</accession>
<organism evidence="1 2">
    <name type="scientific">Ruminococcus gauvreauii</name>
    <dbReference type="NCBI Taxonomy" id="438033"/>
    <lineage>
        <taxon>Bacteria</taxon>
        <taxon>Bacillati</taxon>
        <taxon>Bacillota</taxon>
        <taxon>Clostridia</taxon>
        <taxon>Eubacteriales</taxon>
        <taxon>Oscillospiraceae</taxon>
        <taxon>Ruminococcus</taxon>
    </lineage>
</organism>
<dbReference type="Gene3D" id="2.40.50.140">
    <property type="entry name" value="Nucleic acid-binding proteins"/>
    <property type="match status" value="1"/>
</dbReference>
<name>A0ABY5VFF8_9FIRM</name>
<dbReference type="InterPro" id="IPR012340">
    <property type="entry name" value="NA-bd_OB-fold"/>
</dbReference>
<protein>
    <submittedName>
        <fullName evidence="1">Uncharacterized protein</fullName>
    </submittedName>
</protein>
<dbReference type="RefSeq" id="WP_028529378.1">
    <property type="nucleotide sequence ID" value="NZ_CABLBR010000023.1"/>
</dbReference>
<sequence length="119" mass="13718">MTPKWKRIDEMRTEDFVCLGYVRKENDMTSLILAKCSEDAKFVVTNHVSVNISIRTLRQYSIAEADCPFFKIPKGCLYATWIKPVVCTIVYVPSERIGVRRAVFKAIRGDKKPEECRVV</sequence>
<keyword evidence="2" id="KW-1185">Reference proteome</keyword>
<evidence type="ECO:0000313" key="2">
    <source>
        <dbReference type="Proteomes" id="UP001060164"/>
    </source>
</evidence>
<reference evidence="1" key="1">
    <citation type="journal article" date="2022" name="Cell">
        <title>Design, construction, and in vivo augmentation of a complex gut microbiome.</title>
        <authorList>
            <person name="Cheng A.G."/>
            <person name="Ho P.Y."/>
            <person name="Aranda-Diaz A."/>
            <person name="Jain S."/>
            <person name="Yu F.B."/>
            <person name="Meng X."/>
            <person name="Wang M."/>
            <person name="Iakiviak M."/>
            <person name="Nagashima K."/>
            <person name="Zhao A."/>
            <person name="Murugkar P."/>
            <person name="Patil A."/>
            <person name="Atabakhsh K."/>
            <person name="Weakley A."/>
            <person name="Yan J."/>
            <person name="Brumbaugh A.R."/>
            <person name="Higginbottom S."/>
            <person name="Dimas A."/>
            <person name="Shiver A.L."/>
            <person name="Deutschbauer A."/>
            <person name="Neff N."/>
            <person name="Sonnenburg J.L."/>
            <person name="Huang K.C."/>
            <person name="Fischbach M.A."/>
        </authorList>
    </citation>
    <scope>NUCLEOTIDE SEQUENCE</scope>
    <source>
        <strain evidence="1">DSM 19829</strain>
    </source>
</reference>
<gene>
    <name evidence="1" type="ORF">NQ502_14750</name>
</gene>
<evidence type="ECO:0000313" key="1">
    <source>
        <dbReference type="EMBL" id="UWP58625.1"/>
    </source>
</evidence>
<dbReference type="Proteomes" id="UP001060164">
    <property type="component" value="Chromosome"/>
</dbReference>
<proteinExistence type="predicted"/>